<reference evidence="8" key="1">
    <citation type="journal article" date="2019" name="Int. J. Syst. Evol. Microbiol.">
        <title>The Global Catalogue of Microorganisms (GCM) 10K type strain sequencing project: providing services to taxonomists for standard genome sequencing and annotation.</title>
        <authorList>
            <consortium name="The Broad Institute Genomics Platform"/>
            <consortium name="The Broad Institute Genome Sequencing Center for Infectious Disease"/>
            <person name="Wu L."/>
            <person name="Ma J."/>
        </authorList>
    </citation>
    <scope>NUCLEOTIDE SEQUENCE [LARGE SCALE GENOMIC DNA]</scope>
    <source>
        <strain evidence="8">JCM 18952</strain>
    </source>
</reference>
<accession>A0ABP9TPJ7</accession>
<evidence type="ECO:0000256" key="5">
    <source>
        <dbReference type="PROSITE-ProRule" id="PRU00335"/>
    </source>
</evidence>
<dbReference type="SUPFAM" id="SSF48498">
    <property type="entry name" value="Tetracyclin repressor-like, C-terminal domain"/>
    <property type="match status" value="1"/>
</dbReference>
<dbReference type="InterPro" id="IPR001647">
    <property type="entry name" value="HTH_TetR"/>
</dbReference>
<name>A0ABP9TPJ7_9MICC</name>
<gene>
    <name evidence="7" type="ORF">GCM10025778_28440</name>
</gene>
<dbReference type="InterPro" id="IPR036271">
    <property type="entry name" value="Tet_transcr_reg_TetR-rel_C_sf"/>
</dbReference>
<dbReference type="InterPro" id="IPR039538">
    <property type="entry name" value="BetI_C"/>
</dbReference>
<feature type="domain" description="HTH tetR-type" evidence="6">
    <location>
        <begin position="8"/>
        <end position="68"/>
    </location>
</feature>
<keyword evidence="8" id="KW-1185">Reference proteome</keyword>
<dbReference type="RefSeq" id="WP_210099824.1">
    <property type="nucleotide sequence ID" value="NZ_BAABLK010000036.1"/>
</dbReference>
<protein>
    <recommendedName>
        <fullName evidence="6">HTH tetR-type domain-containing protein</fullName>
    </recommendedName>
</protein>
<dbReference type="InterPro" id="IPR009057">
    <property type="entry name" value="Homeodomain-like_sf"/>
</dbReference>
<keyword evidence="4" id="KW-0804">Transcription</keyword>
<organism evidence="7 8">
    <name type="scientific">Paeniglutamicibacter antarcticus</name>
    <dbReference type="NCBI Taxonomy" id="494023"/>
    <lineage>
        <taxon>Bacteria</taxon>
        <taxon>Bacillati</taxon>
        <taxon>Actinomycetota</taxon>
        <taxon>Actinomycetes</taxon>
        <taxon>Micrococcales</taxon>
        <taxon>Micrococcaceae</taxon>
        <taxon>Paeniglutamicibacter</taxon>
    </lineage>
</organism>
<keyword evidence="3 5" id="KW-0238">DNA-binding</keyword>
<dbReference type="SUPFAM" id="SSF46689">
    <property type="entry name" value="Homeodomain-like"/>
    <property type="match status" value="1"/>
</dbReference>
<dbReference type="PANTHER" id="PTHR30055:SF234">
    <property type="entry name" value="HTH-TYPE TRANSCRIPTIONAL REGULATOR BETI"/>
    <property type="match status" value="1"/>
</dbReference>
<dbReference type="Gene3D" id="1.10.357.10">
    <property type="entry name" value="Tetracycline Repressor, domain 2"/>
    <property type="match status" value="1"/>
</dbReference>
<evidence type="ECO:0000259" key="6">
    <source>
        <dbReference type="PROSITE" id="PS50977"/>
    </source>
</evidence>
<feature type="DNA-binding region" description="H-T-H motif" evidence="5">
    <location>
        <begin position="31"/>
        <end position="50"/>
    </location>
</feature>
<dbReference type="EMBL" id="BAABLK010000036">
    <property type="protein sequence ID" value="GAA5228311.1"/>
    <property type="molecule type" value="Genomic_DNA"/>
</dbReference>
<proteinExistence type="predicted"/>
<keyword evidence="1" id="KW-0678">Repressor</keyword>
<dbReference type="PANTHER" id="PTHR30055">
    <property type="entry name" value="HTH-TYPE TRANSCRIPTIONAL REGULATOR RUTR"/>
    <property type="match status" value="1"/>
</dbReference>
<dbReference type="InterPro" id="IPR050109">
    <property type="entry name" value="HTH-type_TetR-like_transc_reg"/>
</dbReference>
<dbReference type="Pfam" id="PF00440">
    <property type="entry name" value="TetR_N"/>
    <property type="match status" value="1"/>
</dbReference>
<evidence type="ECO:0000256" key="2">
    <source>
        <dbReference type="ARBA" id="ARBA00023015"/>
    </source>
</evidence>
<dbReference type="Proteomes" id="UP001501257">
    <property type="component" value="Unassembled WGS sequence"/>
</dbReference>
<sequence>MPKFVDHDARRFELVEVTWRVIARRGFDGVTLRDIAAEAGFANGALKPYFPTRASLIRATFTHVFGRTNGRIQAATRELEGLEALRGFAGEVLPLDADRLDEARVVIPFWQIAIHDAAFAELNDQAMAQWREWIDGWILQGVERGELRAGIDRAASAEALLTFLLGAQIVAVLDTRFNGPFQLLEQLEMQLRLLGAGSEPGTGI</sequence>
<evidence type="ECO:0000313" key="8">
    <source>
        <dbReference type="Proteomes" id="UP001501257"/>
    </source>
</evidence>
<dbReference type="PROSITE" id="PS50977">
    <property type="entry name" value="HTH_TETR_2"/>
    <property type="match status" value="1"/>
</dbReference>
<evidence type="ECO:0000313" key="7">
    <source>
        <dbReference type="EMBL" id="GAA5228311.1"/>
    </source>
</evidence>
<evidence type="ECO:0000256" key="3">
    <source>
        <dbReference type="ARBA" id="ARBA00023125"/>
    </source>
</evidence>
<evidence type="ECO:0000256" key="1">
    <source>
        <dbReference type="ARBA" id="ARBA00022491"/>
    </source>
</evidence>
<dbReference type="Pfam" id="PF13977">
    <property type="entry name" value="TetR_C_6"/>
    <property type="match status" value="1"/>
</dbReference>
<comment type="caution">
    <text evidence="7">The sequence shown here is derived from an EMBL/GenBank/DDBJ whole genome shotgun (WGS) entry which is preliminary data.</text>
</comment>
<keyword evidence="2" id="KW-0805">Transcription regulation</keyword>
<evidence type="ECO:0000256" key="4">
    <source>
        <dbReference type="ARBA" id="ARBA00023163"/>
    </source>
</evidence>